<evidence type="ECO:0000256" key="1">
    <source>
        <dbReference type="SAM" id="MobiDB-lite"/>
    </source>
</evidence>
<evidence type="ECO:0000313" key="2">
    <source>
        <dbReference type="EMBL" id="GJN30362.1"/>
    </source>
</evidence>
<evidence type="ECO:0000313" key="3">
    <source>
        <dbReference type="Proteomes" id="UP001054889"/>
    </source>
</evidence>
<name>A0AAV5F5H9_ELECO</name>
<dbReference type="EMBL" id="BQKI01000082">
    <property type="protein sequence ID" value="GJN30362.1"/>
    <property type="molecule type" value="Genomic_DNA"/>
</dbReference>
<reference evidence="2" key="1">
    <citation type="journal article" date="2018" name="DNA Res.">
        <title>Multiple hybrid de novo genome assembly of finger millet, an orphan allotetraploid crop.</title>
        <authorList>
            <person name="Hatakeyama M."/>
            <person name="Aluri S."/>
            <person name="Balachadran M.T."/>
            <person name="Sivarajan S.R."/>
            <person name="Patrignani A."/>
            <person name="Gruter S."/>
            <person name="Poveda L."/>
            <person name="Shimizu-Inatsugi R."/>
            <person name="Baeten J."/>
            <person name="Francoijs K.J."/>
            <person name="Nataraja K.N."/>
            <person name="Reddy Y.A.N."/>
            <person name="Phadnis S."/>
            <person name="Ravikumar R.L."/>
            <person name="Schlapbach R."/>
            <person name="Sreeman S.M."/>
            <person name="Shimizu K.K."/>
        </authorList>
    </citation>
    <scope>NUCLEOTIDE SEQUENCE</scope>
</reference>
<dbReference type="AlphaFoldDB" id="A0AAV5F5H9"/>
<accession>A0AAV5F5H9</accession>
<sequence>MPGWMATCTGRHGRQPPHRLRHVGGDDPGPTSPRRAAVDAGSHVYSSTSCGTVATPRPLLITLLADAQCPVEGARAREREREKQEAQPCEIDVLLRWETADSYLVEVEPEQSETRLYLPESAAAKKKTRKSMSAAVDRLRRRRPPPPPPLLGRPMEIDRHAQTDQIPCRSADAAAPGLRGDDATLL</sequence>
<proteinExistence type="predicted"/>
<protein>
    <submittedName>
        <fullName evidence="2">Uncharacterized protein</fullName>
    </submittedName>
</protein>
<organism evidence="2 3">
    <name type="scientific">Eleusine coracana subsp. coracana</name>
    <dbReference type="NCBI Taxonomy" id="191504"/>
    <lineage>
        <taxon>Eukaryota</taxon>
        <taxon>Viridiplantae</taxon>
        <taxon>Streptophyta</taxon>
        <taxon>Embryophyta</taxon>
        <taxon>Tracheophyta</taxon>
        <taxon>Spermatophyta</taxon>
        <taxon>Magnoliopsida</taxon>
        <taxon>Liliopsida</taxon>
        <taxon>Poales</taxon>
        <taxon>Poaceae</taxon>
        <taxon>PACMAD clade</taxon>
        <taxon>Chloridoideae</taxon>
        <taxon>Cynodonteae</taxon>
        <taxon>Eleusininae</taxon>
        <taxon>Eleusine</taxon>
    </lineage>
</organism>
<gene>
    <name evidence="2" type="primary">gb18659</name>
    <name evidence="2" type="ORF">PR202_gb18659</name>
</gene>
<feature type="region of interest" description="Disordered" evidence="1">
    <location>
        <begin position="122"/>
        <end position="186"/>
    </location>
</feature>
<reference evidence="2" key="2">
    <citation type="submission" date="2021-12" db="EMBL/GenBank/DDBJ databases">
        <title>Resequencing data analysis of finger millet.</title>
        <authorList>
            <person name="Hatakeyama M."/>
            <person name="Aluri S."/>
            <person name="Balachadran M.T."/>
            <person name="Sivarajan S.R."/>
            <person name="Poveda L."/>
            <person name="Shimizu-Inatsugi R."/>
            <person name="Schlapbach R."/>
            <person name="Sreeman S.M."/>
            <person name="Shimizu K.K."/>
        </authorList>
    </citation>
    <scope>NUCLEOTIDE SEQUENCE</scope>
</reference>
<dbReference type="Proteomes" id="UP001054889">
    <property type="component" value="Unassembled WGS sequence"/>
</dbReference>
<feature type="compositionally biased region" description="Basic residues" evidence="1">
    <location>
        <begin position="11"/>
        <end position="22"/>
    </location>
</feature>
<comment type="caution">
    <text evidence="2">The sequence shown here is derived from an EMBL/GenBank/DDBJ whole genome shotgun (WGS) entry which is preliminary data.</text>
</comment>
<keyword evidence="3" id="KW-1185">Reference proteome</keyword>
<feature type="region of interest" description="Disordered" evidence="1">
    <location>
        <begin position="1"/>
        <end position="37"/>
    </location>
</feature>